<protein>
    <recommendedName>
        <fullName evidence="3">Citrate transporter-like domain-containing protein</fullName>
    </recommendedName>
</protein>
<evidence type="ECO:0008006" key="3">
    <source>
        <dbReference type="Google" id="ProtNLM"/>
    </source>
</evidence>
<accession>A0A381TYG4</accession>
<keyword evidence="1" id="KW-1133">Transmembrane helix</keyword>
<reference evidence="2" key="1">
    <citation type="submission" date="2018-05" db="EMBL/GenBank/DDBJ databases">
        <authorList>
            <person name="Lanie J.A."/>
            <person name="Ng W.-L."/>
            <person name="Kazmierczak K.M."/>
            <person name="Andrzejewski T.M."/>
            <person name="Davidsen T.M."/>
            <person name="Wayne K.J."/>
            <person name="Tettelin H."/>
            <person name="Glass J.I."/>
            <person name="Rusch D."/>
            <person name="Podicherti R."/>
            <person name="Tsui H.-C.T."/>
            <person name="Winkler M.E."/>
        </authorList>
    </citation>
    <scope>NUCLEOTIDE SEQUENCE</scope>
</reference>
<proteinExistence type="predicted"/>
<gene>
    <name evidence="2" type="ORF">METZ01_LOCUS73894</name>
</gene>
<keyword evidence="1" id="KW-0812">Transmembrane</keyword>
<evidence type="ECO:0000313" key="2">
    <source>
        <dbReference type="EMBL" id="SVA21040.1"/>
    </source>
</evidence>
<keyword evidence="1" id="KW-0472">Membrane</keyword>
<feature type="non-terminal residue" evidence="2">
    <location>
        <position position="83"/>
    </location>
</feature>
<dbReference type="AlphaFoldDB" id="A0A381TYG4"/>
<evidence type="ECO:0000256" key="1">
    <source>
        <dbReference type="SAM" id="Phobius"/>
    </source>
</evidence>
<organism evidence="2">
    <name type="scientific">marine metagenome</name>
    <dbReference type="NCBI Taxonomy" id="408172"/>
    <lineage>
        <taxon>unclassified sequences</taxon>
        <taxon>metagenomes</taxon>
        <taxon>ecological metagenomes</taxon>
    </lineage>
</organism>
<sequence>MSSENIIIALIVAIAVIGAVAGESIDAQYVALALLGLGLVTGFMSPSSDMGERTGMLLIAVALPSVANQLDAIPAVGSYLNSI</sequence>
<dbReference type="EMBL" id="UINC01005391">
    <property type="protein sequence ID" value="SVA21040.1"/>
    <property type="molecule type" value="Genomic_DNA"/>
</dbReference>
<feature type="transmembrane region" description="Helical" evidence="1">
    <location>
        <begin position="6"/>
        <end position="22"/>
    </location>
</feature>
<feature type="transmembrane region" description="Helical" evidence="1">
    <location>
        <begin position="29"/>
        <end position="48"/>
    </location>
</feature>
<name>A0A381TYG4_9ZZZZ</name>